<dbReference type="Pfam" id="PF00512">
    <property type="entry name" value="HisKA"/>
    <property type="match status" value="1"/>
</dbReference>
<evidence type="ECO:0000256" key="2">
    <source>
        <dbReference type="ARBA" id="ARBA00004236"/>
    </source>
</evidence>
<dbReference type="InterPro" id="IPR005467">
    <property type="entry name" value="His_kinase_dom"/>
</dbReference>
<keyword evidence="8 11" id="KW-1133">Transmembrane helix</keyword>
<dbReference type="AlphaFoldDB" id="A0A7Y7E9F6"/>
<dbReference type="PANTHER" id="PTHR45436:SF5">
    <property type="entry name" value="SENSOR HISTIDINE KINASE TRCS"/>
    <property type="match status" value="1"/>
</dbReference>
<accession>A0A7Y7E9F6</accession>
<proteinExistence type="predicted"/>
<keyword evidence="5" id="KW-0808">Transferase</keyword>
<dbReference type="EC" id="2.7.13.3" evidence="3"/>
<dbReference type="GO" id="GO:0005886">
    <property type="term" value="C:plasma membrane"/>
    <property type="evidence" value="ECO:0007669"/>
    <property type="project" value="UniProtKB-SubCell"/>
</dbReference>
<evidence type="ECO:0000256" key="5">
    <source>
        <dbReference type="ARBA" id="ARBA00022679"/>
    </source>
</evidence>
<dbReference type="GO" id="GO:0000155">
    <property type="term" value="F:phosphorelay sensor kinase activity"/>
    <property type="evidence" value="ECO:0007669"/>
    <property type="project" value="InterPro"/>
</dbReference>
<dbReference type="RefSeq" id="WP_171085328.1">
    <property type="nucleotide sequence ID" value="NZ_BNBU01000008.1"/>
</dbReference>
<keyword evidence="4" id="KW-0597">Phosphoprotein</keyword>
<evidence type="ECO:0000256" key="1">
    <source>
        <dbReference type="ARBA" id="ARBA00000085"/>
    </source>
</evidence>
<evidence type="ECO:0000259" key="12">
    <source>
        <dbReference type="PROSITE" id="PS50109"/>
    </source>
</evidence>
<organism evidence="13 14">
    <name type="scientific">Streptomyces morookaense</name>
    <name type="common">Streptoverticillium morookaense</name>
    <dbReference type="NCBI Taxonomy" id="1970"/>
    <lineage>
        <taxon>Bacteria</taxon>
        <taxon>Bacillati</taxon>
        <taxon>Actinomycetota</taxon>
        <taxon>Actinomycetes</taxon>
        <taxon>Kitasatosporales</taxon>
        <taxon>Streptomycetaceae</taxon>
        <taxon>Streptomyces</taxon>
    </lineage>
</organism>
<name>A0A7Y7E9F6_STRMO</name>
<feature type="transmembrane region" description="Helical" evidence="11">
    <location>
        <begin position="20"/>
        <end position="42"/>
    </location>
</feature>
<dbReference type="Proteomes" id="UP000587462">
    <property type="component" value="Unassembled WGS sequence"/>
</dbReference>
<dbReference type="CDD" id="cd00082">
    <property type="entry name" value="HisKA"/>
    <property type="match status" value="1"/>
</dbReference>
<dbReference type="Gene3D" id="3.30.565.10">
    <property type="entry name" value="Histidine kinase-like ATPase, C-terminal domain"/>
    <property type="match status" value="1"/>
</dbReference>
<keyword evidence="6 11" id="KW-0812">Transmembrane</keyword>
<dbReference type="InterPro" id="IPR036097">
    <property type="entry name" value="HisK_dim/P_sf"/>
</dbReference>
<evidence type="ECO:0000256" key="3">
    <source>
        <dbReference type="ARBA" id="ARBA00012438"/>
    </source>
</evidence>
<dbReference type="SUPFAM" id="SSF55874">
    <property type="entry name" value="ATPase domain of HSP90 chaperone/DNA topoisomerase II/histidine kinase"/>
    <property type="match status" value="1"/>
</dbReference>
<dbReference type="PANTHER" id="PTHR45436">
    <property type="entry name" value="SENSOR HISTIDINE KINASE YKOH"/>
    <property type="match status" value="1"/>
</dbReference>
<dbReference type="EMBL" id="JABBXF010000067">
    <property type="protein sequence ID" value="NVK80973.1"/>
    <property type="molecule type" value="Genomic_DNA"/>
</dbReference>
<dbReference type="SMART" id="SM00388">
    <property type="entry name" value="HisKA"/>
    <property type="match status" value="1"/>
</dbReference>
<protein>
    <recommendedName>
        <fullName evidence="3">histidine kinase</fullName>
        <ecNumber evidence="3">2.7.13.3</ecNumber>
    </recommendedName>
</protein>
<gene>
    <name evidence="13" type="ORF">HG542_25440</name>
</gene>
<evidence type="ECO:0000313" key="14">
    <source>
        <dbReference type="Proteomes" id="UP000587462"/>
    </source>
</evidence>
<comment type="caution">
    <text evidence="13">The sequence shown here is derived from an EMBL/GenBank/DDBJ whole genome shotgun (WGS) entry which is preliminary data.</text>
</comment>
<keyword evidence="7 13" id="KW-0418">Kinase</keyword>
<reference evidence="13 14" key="1">
    <citation type="submission" date="2020-04" db="EMBL/GenBank/DDBJ databases">
        <title>Draft Genome Sequence of Streptomyces morookaense DSM 40503, an 8-azaguanine-producing strain.</title>
        <authorList>
            <person name="Qi J."/>
            <person name="Gao J.-M."/>
        </authorList>
    </citation>
    <scope>NUCLEOTIDE SEQUENCE [LARGE SCALE GENOMIC DNA]</scope>
    <source>
        <strain evidence="13 14">DSM 40503</strain>
    </source>
</reference>
<evidence type="ECO:0000256" key="9">
    <source>
        <dbReference type="ARBA" id="ARBA00023012"/>
    </source>
</evidence>
<dbReference type="InterPro" id="IPR004358">
    <property type="entry name" value="Sig_transdc_His_kin-like_C"/>
</dbReference>
<evidence type="ECO:0000256" key="10">
    <source>
        <dbReference type="ARBA" id="ARBA00023136"/>
    </source>
</evidence>
<dbReference type="Gene3D" id="1.10.287.130">
    <property type="match status" value="1"/>
</dbReference>
<evidence type="ECO:0000256" key="8">
    <source>
        <dbReference type="ARBA" id="ARBA00022989"/>
    </source>
</evidence>
<evidence type="ECO:0000313" key="13">
    <source>
        <dbReference type="EMBL" id="NVK80973.1"/>
    </source>
</evidence>
<dbReference type="Pfam" id="PF02518">
    <property type="entry name" value="HATPase_c"/>
    <property type="match status" value="1"/>
</dbReference>
<dbReference type="InterPro" id="IPR003594">
    <property type="entry name" value="HATPase_dom"/>
</dbReference>
<dbReference type="InterPro" id="IPR036890">
    <property type="entry name" value="HATPase_C_sf"/>
</dbReference>
<dbReference type="InterPro" id="IPR050428">
    <property type="entry name" value="TCS_sensor_his_kinase"/>
</dbReference>
<sequence length="427" mass="45549">MPLIPRKASRAATQLHRSRWVTTLLFAATTALCLVALATFAVRLDADSRNAALDHEAGVRAIGLSRAVWSEAGTVHLEPLREDELTEGVESVTILRRGTGGAPDARVAAGDRAALPDRADLGRIWQRLLTDQETVIRFTAQADDGRRLRWAVSPVWDQRIDAAVLVGLDPARQEHAHHALVQRLALGCAALVAVAATAGHLLSRRAMRPALQGLDRQEQFLAEAAHELRTPLATLRLVVEQGTTAPDRAPAALGTALGLVDRLSRLVTGLLARARVEAGIQEAELTPLRLDQVVELTVDELPDRTGVTVHTEPAVVRGDPELLAQAVRNLVENALRHGGTEPRVEVTVARGLVAVRDHGPGVPLQDRDKVFHRGVSGDGGGSGTGTGLAIVRWVAQLHGGTARLSDAPGGGLLAELRLPPHEEKRAG</sequence>
<evidence type="ECO:0000256" key="4">
    <source>
        <dbReference type="ARBA" id="ARBA00022553"/>
    </source>
</evidence>
<dbReference type="InterPro" id="IPR003661">
    <property type="entry name" value="HisK_dim/P_dom"/>
</dbReference>
<keyword evidence="10 11" id="KW-0472">Membrane</keyword>
<feature type="domain" description="Histidine kinase" evidence="12">
    <location>
        <begin position="223"/>
        <end position="422"/>
    </location>
</feature>
<dbReference type="SUPFAM" id="SSF47384">
    <property type="entry name" value="Homodimeric domain of signal transducing histidine kinase"/>
    <property type="match status" value="1"/>
</dbReference>
<comment type="subcellular location">
    <subcellularLocation>
        <location evidence="2">Cell membrane</location>
    </subcellularLocation>
</comment>
<comment type="catalytic activity">
    <reaction evidence="1">
        <text>ATP + protein L-histidine = ADP + protein N-phospho-L-histidine.</text>
        <dbReference type="EC" id="2.7.13.3"/>
    </reaction>
</comment>
<evidence type="ECO:0000256" key="11">
    <source>
        <dbReference type="SAM" id="Phobius"/>
    </source>
</evidence>
<dbReference type="PROSITE" id="PS50109">
    <property type="entry name" value="HIS_KIN"/>
    <property type="match status" value="1"/>
</dbReference>
<evidence type="ECO:0000256" key="7">
    <source>
        <dbReference type="ARBA" id="ARBA00022777"/>
    </source>
</evidence>
<evidence type="ECO:0000256" key="6">
    <source>
        <dbReference type="ARBA" id="ARBA00022692"/>
    </source>
</evidence>
<keyword evidence="9" id="KW-0902">Two-component regulatory system</keyword>
<dbReference type="SMART" id="SM00387">
    <property type="entry name" value="HATPase_c"/>
    <property type="match status" value="1"/>
</dbReference>
<dbReference type="PRINTS" id="PR00344">
    <property type="entry name" value="BCTRLSENSOR"/>
</dbReference>
<keyword evidence="14" id="KW-1185">Reference proteome</keyword>